<dbReference type="OrthoDB" id="6077212at2"/>
<dbReference type="InterPro" id="IPR050109">
    <property type="entry name" value="HTH-type_TetR-like_transc_reg"/>
</dbReference>
<dbReference type="EMBL" id="WEGK01000002">
    <property type="protein sequence ID" value="MQY18357.1"/>
    <property type="molecule type" value="Genomic_DNA"/>
</dbReference>
<dbReference type="InterPro" id="IPR009057">
    <property type="entry name" value="Homeodomain-like_sf"/>
</dbReference>
<evidence type="ECO:0000256" key="2">
    <source>
        <dbReference type="PROSITE-ProRule" id="PRU00335"/>
    </source>
</evidence>
<feature type="DNA-binding region" description="H-T-H motif" evidence="2">
    <location>
        <begin position="38"/>
        <end position="57"/>
    </location>
</feature>
<dbReference type="PANTHER" id="PTHR30055">
    <property type="entry name" value="HTH-TYPE TRANSCRIPTIONAL REGULATOR RUTR"/>
    <property type="match status" value="1"/>
</dbReference>
<protein>
    <recommendedName>
        <fullName evidence="3">HTH tetR-type domain-containing protein</fullName>
    </recommendedName>
</protein>
<keyword evidence="5" id="KW-1185">Reference proteome</keyword>
<evidence type="ECO:0000256" key="1">
    <source>
        <dbReference type="ARBA" id="ARBA00023125"/>
    </source>
</evidence>
<name>A0A7K0CXY1_9NOCA</name>
<sequence length="203" mass="22514">MPTASRTSKEAPKTVSIEARILDAALVQFQRLGVKKTTIEDVARQAEVDRVTVYRRIGSREDLVRSVTAREVQEVLTELRDLPAQHDTIESVVAAVFVTVVTRWRTHPLVERMIALEPDRLLPQLTTDGASFFTMASAASTTILRQALRERALPEISDLSTRVEIACRIVHSLILQPVGTITLDTTADLEAFAQQYIVPIVVG</sequence>
<accession>A0A7K0CXY1</accession>
<dbReference type="Pfam" id="PF00440">
    <property type="entry name" value="TetR_N"/>
    <property type="match status" value="1"/>
</dbReference>
<evidence type="ECO:0000259" key="3">
    <source>
        <dbReference type="PROSITE" id="PS50977"/>
    </source>
</evidence>
<gene>
    <name evidence="4" type="ORF">NRB20_14330</name>
</gene>
<reference evidence="4 5" key="1">
    <citation type="submission" date="2019-10" db="EMBL/GenBank/DDBJ databases">
        <title>Nocardia macrotermitis sp. nov. and Nocardia aurantia sp. nov., isolated from the gut of fungus growing-termite Macrotermes natalensis.</title>
        <authorList>
            <person name="Benndorf R."/>
            <person name="Schwitalla J."/>
            <person name="Martin K."/>
            <person name="De Beer W."/>
            <person name="Kaster A.-K."/>
            <person name="Vollmers J."/>
            <person name="Poulsen M."/>
            <person name="Beemelmanns C."/>
        </authorList>
    </citation>
    <scope>NUCLEOTIDE SEQUENCE [LARGE SCALE GENOMIC DNA]</scope>
    <source>
        <strain evidence="4 5">RB20</strain>
    </source>
</reference>
<dbReference type="Gene3D" id="1.10.357.10">
    <property type="entry name" value="Tetracycline Repressor, domain 2"/>
    <property type="match status" value="1"/>
</dbReference>
<dbReference type="InterPro" id="IPR001647">
    <property type="entry name" value="HTH_TetR"/>
</dbReference>
<comment type="caution">
    <text evidence="4">The sequence shown here is derived from an EMBL/GenBank/DDBJ whole genome shotgun (WGS) entry which is preliminary data.</text>
</comment>
<organism evidence="4 5">
    <name type="scientific">Nocardia macrotermitis</name>
    <dbReference type="NCBI Taxonomy" id="2585198"/>
    <lineage>
        <taxon>Bacteria</taxon>
        <taxon>Bacillati</taxon>
        <taxon>Actinomycetota</taxon>
        <taxon>Actinomycetes</taxon>
        <taxon>Mycobacteriales</taxon>
        <taxon>Nocardiaceae</taxon>
        <taxon>Nocardia</taxon>
    </lineage>
</organism>
<dbReference type="Proteomes" id="UP000438448">
    <property type="component" value="Unassembled WGS sequence"/>
</dbReference>
<dbReference type="RefSeq" id="WP_153408487.1">
    <property type="nucleotide sequence ID" value="NZ_WEGK01000002.1"/>
</dbReference>
<evidence type="ECO:0000313" key="5">
    <source>
        <dbReference type="Proteomes" id="UP000438448"/>
    </source>
</evidence>
<dbReference type="PANTHER" id="PTHR30055:SF153">
    <property type="entry name" value="HTH-TYPE TRANSCRIPTIONAL REPRESSOR RV3405C"/>
    <property type="match status" value="1"/>
</dbReference>
<dbReference type="PROSITE" id="PS50977">
    <property type="entry name" value="HTH_TETR_2"/>
    <property type="match status" value="1"/>
</dbReference>
<dbReference type="GO" id="GO:0003700">
    <property type="term" value="F:DNA-binding transcription factor activity"/>
    <property type="evidence" value="ECO:0007669"/>
    <property type="project" value="TreeGrafter"/>
</dbReference>
<dbReference type="AlphaFoldDB" id="A0A7K0CXY1"/>
<evidence type="ECO:0000313" key="4">
    <source>
        <dbReference type="EMBL" id="MQY18357.1"/>
    </source>
</evidence>
<keyword evidence="1 2" id="KW-0238">DNA-binding</keyword>
<proteinExistence type="predicted"/>
<feature type="domain" description="HTH tetR-type" evidence="3">
    <location>
        <begin position="15"/>
        <end position="75"/>
    </location>
</feature>
<dbReference type="SUPFAM" id="SSF46689">
    <property type="entry name" value="Homeodomain-like"/>
    <property type="match status" value="1"/>
</dbReference>
<dbReference type="GO" id="GO:0000976">
    <property type="term" value="F:transcription cis-regulatory region binding"/>
    <property type="evidence" value="ECO:0007669"/>
    <property type="project" value="TreeGrafter"/>
</dbReference>